<dbReference type="Gene3D" id="3.40.50.10320">
    <property type="entry name" value="LmbE-like"/>
    <property type="match status" value="1"/>
</dbReference>
<dbReference type="PANTHER" id="PTHR12993">
    <property type="entry name" value="N-ACETYLGLUCOSAMINYL-PHOSPHATIDYLINOSITOL DE-N-ACETYLASE-RELATED"/>
    <property type="match status" value="1"/>
</dbReference>
<proteinExistence type="predicted"/>
<dbReference type="AlphaFoldDB" id="A0A7J0D4C1"/>
<dbReference type="PANTHER" id="PTHR12993:SF11">
    <property type="entry name" value="N-ACETYLGLUCOSAMINYL-PHOSPHATIDYLINOSITOL DE-N-ACETYLASE"/>
    <property type="match status" value="1"/>
</dbReference>
<evidence type="ECO:0000256" key="1">
    <source>
        <dbReference type="ARBA" id="ARBA00022833"/>
    </source>
</evidence>
<evidence type="ECO:0000313" key="2">
    <source>
        <dbReference type="EMBL" id="GFN08805.1"/>
    </source>
</evidence>
<name>A0A7J0D4C1_STRMI</name>
<dbReference type="SUPFAM" id="SSF102588">
    <property type="entry name" value="LmbE-like"/>
    <property type="match status" value="1"/>
</dbReference>
<dbReference type="GO" id="GO:0016137">
    <property type="term" value="P:glycoside metabolic process"/>
    <property type="evidence" value="ECO:0007669"/>
    <property type="project" value="UniProtKB-ARBA"/>
</dbReference>
<dbReference type="InterPro" id="IPR024078">
    <property type="entry name" value="LmbE-like_dom_sf"/>
</dbReference>
<dbReference type="InterPro" id="IPR003737">
    <property type="entry name" value="GlcNAc_PI_deacetylase-related"/>
</dbReference>
<keyword evidence="1" id="KW-0862">Zinc</keyword>
<dbReference type="GO" id="GO:0016811">
    <property type="term" value="F:hydrolase activity, acting on carbon-nitrogen (but not peptide) bonds, in linear amides"/>
    <property type="evidence" value="ECO:0007669"/>
    <property type="project" value="TreeGrafter"/>
</dbReference>
<dbReference type="Proteomes" id="UP000498740">
    <property type="component" value="Unassembled WGS sequence"/>
</dbReference>
<dbReference type="Pfam" id="PF02585">
    <property type="entry name" value="PIG-L"/>
    <property type="match status" value="1"/>
</dbReference>
<organism evidence="2 3">
    <name type="scientific">Streptomyces microflavus</name>
    <name type="common">Streptomyces lipmanii</name>
    <dbReference type="NCBI Taxonomy" id="1919"/>
    <lineage>
        <taxon>Bacteria</taxon>
        <taxon>Bacillati</taxon>
        <taxon>Actinomycetota</taxon>
        <taxon>Actinomycetes</taxon>
        <taxon>Kitasatosporales</taxon>
        <taxon>Streptomycetaceae</taxon>
        <taxon>Streptomyces</taxon>
    </lineage>
</organism>
<sequence length="266" mass="28059">MTLPNMPLPSVSLPSLLAVHAHPDDESLFSGGVLAQHAAAGARTAVVTTTWVEGSHRVIELARALEILGAGAPRLLGYADARVPESAPGRPRFVDAPLDEAVGALVGHIRAVRPQVVIAPDAYGGMTGHPDHVHTHRVTALAVRAAGLARLFPEAGDPWQPSALYLATHPHSAAEEVGGRLGREGTPTGAFYVSDDAWITTKVDVGPWLPQKLAAILAHRSEVERGAAPGRIAALPPDVQRRILGTEWYIRRDLVLRGAAETALSA</sequence>
<dbReference type="EMBL" id="BLWD01000001">
    <property type="protein sequence ID" value="GFN08805.1"/>
    <property type="molecule type" value="Genomic_DNA"/>
</dbReference>
<evidence type="ECO:0000313" key="3">
    <source>
        <dbReference type="Proteomes" id="UP000498740"/>
    </source>
</evidence>
<gene>
    <name evidence="2" type="primary">mshB_2</name>
    <name evidence="2" type="ORF">Smic_73610</name>
</gene>
<comment type="caution">
    <text evidence="2">The sequence shown here is derived from an EMBL/GenBank/DDBJ whole genome shotgun (WGS) entry which is preliminary data.</text>
</comment>
<accession>A0A7J0D4C1</accession>
<reference evidence="2 3" key="1">
    <citation type="submission" date="2020-05" db="EMBL/GenBank/DDBJ databases">
        <title>Whole genome shotgun sequence of Streptomyces microflavus NBRC 13062.</title>
        <authorList>
            <person name="Komaki H."/>
            <person name="Tamura T."/>
        </authorList>
    </citation>
    <scope>NUCLEOTIDE SEQUENCE [LARGE SCALE GENOMIC DNA]</scope>
    <source>
        <strain evidence="2 3">NBRC 13062</strain>
    </source>
</reference>
<protein>
    <submittedName>
        <fullName evidence="2">1D-myo-inositol 2-acetamido-2-deoxy-alpha-D-glucopyranoside deacetylase</fullName>
    </submittedName>
</protein>